<reference evidence="5" key="1">
    <citation type="submission" date="2021-05" db="EMBL/GenBank/DDBJ databases">
        <authorList>
            <person name="Khan N."/>
        </authorList>
    </citation>
    <scope>NUCLEOTIDE SEQUENCE</scope>
</reference>
<dbReference type="InterPro" id="IPR005152">
    <property type="entry name" value="Lipase_secreted"/>
</dbReference>
<organism evidence="5 6">
    <name type="scientific">Fusarium equiseti</name>
    <name type="common">Fusarium scirpi</name>
    <dbReference type="NCBI Taxonomy" id="61235"/>
    <lineage>
        <taxon>Eukaryota</taxon>
        <taxon>Fungi</taxon>
        <taxon>Dikarya</taxon>
        <taxon>Ascomycota</taxon>
        <taxon>Pezizomycotina</taxon>
        <taxon>Sordariomycetes</taxon>
        <taxon>Hypocreomycetidae</taxon>
        <taxon>Hypocreales</taxon>
        <taxon>Nectriaceae</taxon>
        <taxon>Fusarium</taxon>
        <taxon>Fusarium incarnatum-equiseti species complex</taxon>
    </lineage>
</organism>
<dbReference type="InterPro" id="IPR057230">
    <property type="entry name" value="DUF7908"/>
</dbReference>
<feature type="compositionally biased region" description="Polar residues" evidence="2">
    <location>
        <begin position="706"/>
        <end position="719"/>
    </location>
</feature>
<feature type="chain" id="PRO_5035184085" description="DUF7908 domain-containing protein" evidence="3">
    <location>
        <begin position="20"/>
        <end position="1094"/>
    </location>
</feature>
<feature type="region of interest" description="Disordered" evidence="2">
    <location>
        <begin position="697"/>
        <end position="719"/>
    </location>
</feature>
<dbReference type="PANTHER" id="PTHR34853">
    <property type="match status" value="1"/>
</dbReference>
<feature type="region of interest" description="Disordered" evidence="2">
    <location>
        <begin position="850"/>
        <end position="872"/>
    </location>
</feature>
<accession>A0A8J2IIG2</accession>
<dbReference type="Pfam" id="PF03583">
    <property type="entry name" value="LIP"/>
    <property type="match status" value="1"/>
</dbReference>
<comment type="caution">
    <text evidence="5">The sequence shown here is derived from an EMBL/GenBank/DDBJ whole genome shotgun (WGS) entry which is preliminary data.</text>
</comment>
<protein>
    <recommendedName>
        <fullName evidence="4">DUF7908 domain-containing protein</fullName>
    </recommendedName>
</protein>
<dbReference type="Pfam" id="PF25485">
    <property type="entry name" value="DUF7908"/>
    <property type="match status" value="1"/>
</dbReference>
<name>A0A8J2IIG2_FUSEQ</name>
<dbReference type="PANTHER" id="PTHR34853:SF5">
    <property type="entry name" value="LIP-DOMAIN-CONTAINING PROTEIN-RELATED"/>
    <property type="match status" value="1"/>
</dbReference>
<proteinExistence type="predicted"/>
<sequence length="1094" mass="115885">MAIHRVLALLSLWLGIAAAIPSSHIYKRAVSSTPLPPSQDPWYTAPEGYENEEPGTVLRLRPAPGNLTSIVGNASATYNILYRTTDSRYNATWAVTTLYVPKLGPNSTAARLFNQSAMISYQVPYDSADVDASPSYTAYSSGGTDLFNQALGLGVFLNVPDYEGPLASFTAGVISGHATLDSIRAVLSLGLGLNSSSSRVALWGYSGGALASEWASELAVQYAPDLMKSVKGAAIGGITPNITAVLDAVSGNDAAGLGPSAILGVTSQYPEVQEYVISKLKTDGPLNKTGFLAAENFTTAQAGAAYEGLDIYDFFTNGKGLLREPQVKKVVNRDGIMGYHGVPQWPIFAYQAVNDEISPIVNTDKLINRYCKVGANILYQRNSVGTHSQEFVLSAAPAIQWLATVLTGQHGCFRKAELYSPGSSGEDDRRLGISNSTMKWQLLLAAAQAAVGLELVGEPEPVDGAWCYTYLSTYLVPVDVATVDPVFPTAPAFPSTQRGIFPTFFTIRSTSISTTTFEPITESIVTGIDLLFSTTLALETSSPFLAITATSTGAPTTTSEAASGQEIIFFIAPSNIEKRGLGKEQQAAFLAGGQLLDSGSPIYFNGEPLKELSGQGEPPEDAITRGFSTVAGILVFAFPGSDTGFCQVTDTGQVFVTFGSAPPGCIDVSLRVYGVEQCQDGRIIGLDMSSSVNIGSTQELTRSKTVESTASEGPDTATTAISDSLSLNPSSFVSFSAETTEFPSPMTTLVETSIETEHTSSSFSLVSSSAVGLSTIDLFSSSETVFLHFSTTDLTSTEPYSTHTSSIVLPTESTSYILSTSENPVLDSSTTELTSTESSFIALSTDSTSSFLSTDISSEPSTSPTTTETEPSTTSMIISMIATTTTGCDRVTPPTTVALANPIPVFDDDLDHEGDFAAIPIPFGIGNPRQTTVNVGTNGVVSLPNNNGNPGSVNNEQLPSEGLPLESYCAYWDDLVLKRSRGDTIVYEVSEGLYGLQINIEWIVGKSEGTDVSHFTTIFVEEFPEVVIYQYYTTPDKGSSATTGRQDINSGRFIQISYDQAGGVQDGTTVGIFPQDSGTVPFDNTECGKGVPFN</sequence>
<dbReference type="AlphaFoldDB" id="A0A8J2IIG2"/>
<dbReference type="Proteomes" id="UP000693738">
    <property type="component" value="Unassembled WGS sequence"/>
</dbReference>
<dbReference type="GO" id="GO:0004806">
    <property type="term" value="F:triacylglycerol lipase activity"/>
    <property type="evidence" value="ECO:0007669"/>
    <property type="project" value="InterPro"/>
</dbReference>
<evidence type="ECO:0000256" key="3">
    <source>
        <dbReference type="SAM" id="SignalP"/>
    </source>
</evidence>
<feature type="domain" description="DUF7908" evidence="4">
    <location>
        <begin position="590"/>
        <end position="675"/>
    </location>
</feature>
<gene>
    <name evidence="5" type="ORF">FEQUK3_LOCUS3740</name>
</gene>
<evidence type="ECO:0000313" key="6">
    <source>
        <dbReference type="Proteomes" id="UP000693738"/>
    </source>
</evidence>
<evidence type="ECO:0000256" key="2">
    <source>
        <dbReference type="SAM" id="MobiDB-lite"/>
    </source>
</evidence>
<keyword evidence="1" id="KW-0378">Hydrolase</keyword>
<dbReference type="GO" id="GO:0016042">
    <property type="term" value="P:lipid catabolic process"/>
    <property type="evidence" value="ECO:0007669"/>
    <property type="project" value="InterPro"/>
</dbReference>
<evidence type="ECO:0000313" key="5">
    <source>
        <dbReference type="EMBL" id="CAG7558041.1"/>
    </source>
</evidence>
<keyword evidence="3" id="KW-0732">Signal</keyword>
<dbReference type="EMBL" id="CAJSTJ010000122">
    <property type="protein sequence ID" value="CAG7558041.1"/>
    <property type="molecule type" value="Genomic_DNA"/>
</dbReference>
<feature type="signal peptide" evidence="3">
    <location>
        <begin position="1"/>
        <end position="19"/>
    </location>
</feature>
<evidence type="ECO:0000259" key="4">
    <source>
        <dbReference type="Pfam" id="PF25485"/>
    </source>
</evidence>
<evidence type="ECO:0000256" key="1">
    <source>
        <dbReference type="ARBA" id="ARBA00022801"/>
    </source>
</evidence>